<reference evidence="9 10" key="1">
    <citation type="submission" date="2019-04" db="EMBL/GenBank/DDBJ databases">
        <title>Draft genome of the big-headed turtle Platysternon megacephalum.</title>
        <authorList>
            <person name="Gong S."/>
        </authorList>
    </citation>
    <scope>NUCLEOTIDE SEQUENCE [LARGE SCALE GENOMIC DNA]</scope>
    <source>
        <strain evidence="9">DO16091913</strain>
        <tissue evidence="9">Muscle</tissue>
    </source>
</reference>
<evidence type="ECO:0000313" key="9">
    <source>
        <dbReference type="EMBL" id="TFJ95788.1"/>
    </source>
</evidence>
<keyword evidence="2" id="KW-0964">Secreted</keyword>
<feature type="domain" description="VWA7 Ig-like" evidence="6">
    <location>
        <begin position="540"/>
        <end position="592"/>
    </location>
</feature>
<feature type="region of interest" description="Disordered" evidence="4">
    <location>
        <begin position="65"/>
        <end position="96"/>
    </location>
</feature>
<accession>A0A4D9DFJ9</accession>
<sequence length="719" mass="76471">MCPGEGRFRDGAGDRTQASGRTHLQTPPFPVSPAADVRTCCSCTGWTCEGNLLGSLRERGLLTSGYFGNEPEKPPGKCSHGGQFDSSRLRDPQGGINKDSSSPLFSPHHYLHGPAAGLALEASARFLHDLRRDLAHDKQFMRLLDISPAVGLSFVLDTTGSMGEEIGAARLQARDILTRRLGGPEEPDFYLLVPFHDPGFGPVHKTSDANEFLRILNSISPLAGGDEPEMCLSALQLALLHSPPMSEIFVFTDASAKDAHLRNSVEALIQERRCKVTFLITEDPSRTRVRREVLGADRFDLYVDLARTSGGQVIFTDNANIRQVAGIIGETTASSVTLFQYQKGGSLGPGGLGRRGRKKRAAWESHHFWIDSRVDGAVVTVQGDVGTFRLRDPTGTSQTSAATSGPLGTGRRFGTFHRLELSPRLPVGRWTLEVQAQGNYSVHVRGLPLSLVLAVTGLTRPAGGSVRMEAVELLEPVTGRRLGWELPLQEVANGTGLYAAALPPALPRGGFALILRGSDSRGRRVERPAPQVTSAVGFLLQLGRNQTATGVISLRVPGSATPGSAVTVTLRADPLSPAGDANFAFIQLLVMPRPPVPNCASPPCNVTSVAGACGPPGSPCGERHWTARLRIWDGAGIRSVLAGGAAVPHWADGAAATATYSSDCCTREAELLVTNRLGEEYRCLVAAPPAGAAGDLALTPWWGMAALAVQVAFYVGLGH</sequence>
<dbReference type="Proteomes" id="UP000297703">
    <property type="component" value="Unassembled WGS sequence"/>
</dbReference>
<evidence type="ECO:0000313" key="10">
    <source>
        <dbReference type="Proteomes" id="UP000297703"/>
    </source>
</evidence>
<evidence type="ECO:0000256" key="3">
    <source>
        <dbReference type="ARBA" id="ARBA00022729"/>
    </source>
</evidence>
<organism evidence="9 10">
    <name type="scientific">Platysternon megacephalum</name>
    <name type="common">big-headed turtle</name>
    <dbReference type="NCBI Taxonomy" id="55544"/>
    <lineage>
        <taxon>Eukaryota</taxon>
        <taxon>Metazoa</taxon>
        <taxon>Chordata</taxon>
        <taxon>Craniata</taxon>
        <taxon>Vertebrata</taxon>
        <taxon>Euteleostomi</taxon>
        <taxon>Archelosauria</taxon>
        <taxon>Testudinata</taxon>
        <taxon>Testudines</taxon>
        <taxon>Cryptodira</taxon>
        <taxon>Durocryptodira</taxon>
        <taxon>Testudinoidea</taxon>
        <taxon>Platysternidae</taxon>
        <taxon>Platysternon</taxon>
    </lineage>
</organism>
<dbReference type="InterPro" id="IPR056862">
    <property type="entry name" value="VWA7_N"/>
</dbReference>
<proteinExistence type="predicted"/>
<feature type="domain" description="Hemicentin-1-like von Willebrand factor A" evidence="7">
    <location>
        <begin position="152"/>
        <end position="318"/>
    </location>
</feature>
<dbReference type="Gene3D" id="3.40.50.410">
    <property type="entry name" value="von Willebrand factor, type A domain"/>
    <property type="match status" value="1"/>
</dbReference>
<evidence type="ECO:0000256" key="4">
    <source>
        <dbReference type="SAM" id="MobiDB-lite"/>
    </source>
</evidence>
<dbReference type="OrthoDB" id="301415at2759"/>
<dbReference type="InterPro" id="IPR056861">
    <property type="entry name" value="HMCN1-like_VWA"/>
</dbReference>
<dbReference type="AlphaFoldDB" id="A0A4D9DFJ9"/>
<dbReference type="Pfam" id="PF23619">
    <property type="entry name" value="Ig_VWA7"/>
    <property type="match status" value="1"/>
</dbReference>
<feature type="domain" description="VWA7 beta-sandwich" evidence="5">
    <location>
        <begin position="444"/>
        <end position="532"/>
    </location>
</feature>
<dbReference type="Pfam" id="PF25106">
    <property type="entry name" value="VWA_4"/>
    <property type="match status" value="1"/>
</dbReference>
<dbReference type="InterPro" id="IPR057613">
    <property type="entry name" value="VWA7_4"/>
</dbReference>
<comment type="caution">
    <text evidence="9">The sequence shown here is derived from an EMBL/GenBank/DDBJ whole genome shotgun (WGS) entry which is preliminary data.</text>
</comment>
<keyword evidence="3" id="KW-0732">Signal</keyword>
<gene>
    <name evidence="9" type="ORF">DR999_PMT22523</name>
</gene>
<dbReference type="EMBL" id="QXTE01001341">
    <property type="protein sequence ID" value="TFJ95788.1"/>
    <property type="molecule type" value="Genomic_DNA"/>
</dbReference>
<evidence type="ECO:0000259" key="8">
    <source>
        <dbReference type="Pfam" id="PF25107"/>
    </source>
</evidence>
<dbReference type="InterPro" id="IPR057615">
    <property type="entry name" value="Ig_VWA7"/>
</dbReference>
<evidence type="ECO:0000259" key="7">
    <source>
        <dbReference type="Pfam" id="PF25106"/>
    </source>
</evidence>
<dbReference type="CDD" id="cd00198">
    <property type="entry name" value="vWFA"/>
    <property type="match status" value="1"/>
</dbReference>
<feature type="compositionally biased region" description="Basic and acidic residues" evidence="4">
    <location>
        <begin position="1"/>
        <end position="13"/>
    </location>
</feature>
<reference evidence="9 10" key="2">
    <citation type="submission" date="2019-04" db="EMBL/GenBank/DDBJ databases">
        <title>The genome sequence of big-headed turtle.</title>
        <authorList>
            <person name="Gong S."/>
        </authorList>
    </citation>
    <scope>NUCLEOTIDE SEQUENCE [LARGE SCALE GENOMIC DNA]</scope>
    <source>
        <strain evidence="9">DO16091913</strain>
        <tissue evidence="9">Muscle</tissue>
    </source>
</reference>
<dbReference type="STRING" id="55544.A0A4D9DFJ9"/>
<comment type="subcellular location">
    <subcellularLocation>
        <location evidence="1">Secreted</location>
    </subcellularLocation>
</comment>
<dbReference type="SUPFAM" id="SSF53300">
    <property type="entry name" value="vWA-like"/>
    <property type="match status" value="1"/>
</dbReference>
<dbReference type="Pfam" id="PF23610">
    <property type="entry name" value="VWA7_4"/>
    <property type="match status" value="1"/>
</dbReference>
<feature type="compositionally biased region" description="Polar residues" evidence="4">
    <location>
        <begin position="16"/>
        <end position="25"/>
    </location>
</feature>
<dbReference type="GO" id="GO:0005576">
    <property type="term" value="C:extracellular region"/>
    <property type="evidence" value="ECO:0007669"/>
    <property type="project" value="UniProtKB-SubCell"/>
</dbReference>
<evidence type="ECO:0000256" key="2">
    <source>
        <dbReference type="ARBA" id="ARBA00022525"/>
    </source>
</evidence>
<dbReference type="InterPro" id="IPR036465">
    <property type="entry name" value="vWFA_dom_sf"/>
</dbReference>
<name>A0A4D9DFJ9_9SAUR</name>
<dbReference type="Pfam" id="PF25107">
    <property type="entry name" value="VWA7_N"/>
    <property type="match status" value="1"/>
</dbReference>
<keyword evidence="10" id="KW-1185">Reference proteome</keyword>
<dbReference type="PANTHER" id="PTHR14905">
    <property type="entry name" value="NG37"/>
    <property type="match status" value="1"/>
</dbReference>
<evidence type="ECO:0000256" key="1">
    <source>
        <dbReference type="ARBA" id="ARBA00004613"/>
    </source>
</evidence>
<protein>
    <submittedName>
        <fullName evidence="9">Superoxide dismutase</fullName>
    </submittedName>
</protein>
<dbReference type="PANTHER" id="PTHR14905:SF7">
    <property type="entry name" value="VON WILLEBRAND FACTOR A DOMAIN-CONTAINING PROTEIN 7"/>
    <property type="match status" value="1"/>
</dbReference>
<dbReference type="InterPro" id="IPR052577">
    <property type="entry name" value="VWA7"/>
</dbReference>
<evidence type="ECO:0000259" key="6">
    <source>
        <dbReference type="Pfam" id="PF23619"/>
    </source>
</evidence>
<feature type="region of interest" description="Disordered" evidence="4">
    <location>
        <begin position="1"/>
        <end position="30"/>
    </location>
</feature>
<feature type="domain" description="VWA7 N-terminal" evidence="8">
    <location>
        <begin position="36"/>
        <end position="137"/>
    </location>
</feature>
<evidence type="ECO:0000259" key="5">
    <source>
        <dbReference type="Pfam" id="PF23610"/>
    </source>
</evidence>